<dbReference type="EMBL" id="BK032818">
    <property type="protein sequence ID" value="DAF61980.1"/>
    <property type="molecule type" value="Genomic_DNA"/>
</dbReference>
<accession>A0A8S5TFA3</accession>
<sequence>MNHINIFETKTDLELMALYSEFLDAEKNGGFDENTELGKIKTEYEKDFGANTVIMTQIELTHTIADRWFIEHRGKEI</sequence>
<reference evidence="1" key="1">
    <citation type="journal article" date="2021" name="Proc. Natl. Acad. Sci. U.S.A.">
        <title>A Catalog of Tens of Thousands of Viruses from Human Metagenomes Reveals Hidden Associations with Chronic Diseases.</title>
        <authorList>
            <person name="Tisza M.J."/>
            <person name="Buck C.B."/>
        </authorList>
    </citation>
    <scope>NUCLEOTIDE SEQUENCE</scope>
    <source>
        <strain evidence="1">CtP0x5</strain>
    </source>
</reference>
<protein>
    <submittedName>
        <fullName evidence="1">Uncharacterized protein</fullName>
    </submittedName>
</protein>
<evidence type="ECO:0000313" key="1">
    <source>
        <dbReference type="EMBL" id="DAF61980.1"/>
    </source>
</evidence>
<name>A0A8S5TFA3_9CAUD</name>
<organism evidence="1">
    <name type="scientific">Siphoviridae sp. ctP0x5</name>
    <dbReference type="NCBI Taxonomy" id="2827863"/>
    <lineage>
        <taxon>Viruses</taxon>
        <taxon>Duplodnaviria</taxon>
        <taxon>Heunggongvirae</taxon>
        <taxon>Uroviricota</taxon>
        <taxon>Caudoviricetes</taxon>
    </lineage>
</organism>
<proteinExistence type="predicted"/>